<sequence>AAPAPPPSEINPAGAAAGELSQDDGQSAAEWWRSNCLPRRRKYKEADERAFAALPQAPFLREWKRDVIKKRRAASGRPDEAFEWMGEEAQVVGKRMRRRQNFHRIFDWHKLVEADACVCGFAHLQAVKMVDQDAAGSIYEWGYTIMGAKSAQEESSLISLFKAEVEKQRSMEVDMGEFNRTGP</sequence>
<feature type="region of interest" description="Disordered" evidence="1">
    <location>
        <begin position="1"/>
        <end position="26"/>
    </location>
</feature>
<accession>A0ABN9XYT0</accession>
<proteinExistence type="predicted"/>
<comment type="caution">
    <text evidence="2">The sequence shown here is derived from an EMBL/GenBank/DDBJ whole genome shotgun (WGS) entry which is preliminary data.</text>
</comment>
<gene>
    <name evidence="2" type="ORF">PCOR1329_LOCUS81049</name>
</gene>
<feature type="non-terminal residue" evidence="2">
    <location>
        <position position="183"/>
    </location>
</feature>
<protein>
    <submittedName>
        <fullName evidence="2">Uncharacterized protein</fullName>
    </submittedName>
</protein>
<evidence type="ECO:0000256" key="1">
    <source>
        <dbReference type="SAM" id="MobiDB-lite"/>
    </source>
</evidence>
<feature type="non-terminal residue" evidence="2">
    <location>
        <position position="1"/>
    </location>
</feature>
<keyword evidence="3" id="KW-1185">Reference proteome</keyword>
<dbReference type="Proteomes" id="UP001189429">
    <property type="component" value="Unassembled WGS sequence"/>
</dbReference>
<evidence type="ECO:0000313" key="2">
    <source>
        <dbReference type="EMBL" id="CAK0905307.1"/>
    </source>
</evidence>
<evidence type="ECO:0000313" key="3">
    <source>
        <dbReference type="Proteomes" id="UP001189429"/>
    </source>
</evidence>
<dbReference type="EMBL" id="CAUYUJ010021536">
    <property type="protein sequence ID" value="CAK0905307.1"/>
    <property type="molecule type" value="Genomic_DNA"/>
</dbReference>
<organism evidence="2 3">
    <name type="scientific">Prorocentrum cordatum</name>
    <dbReference type="NCBI Taxonomy" id="2364126"/>
    <lineage>
        <taxon>Eukaryota</taxon>
        <taxon>Sar</taxon>
        <taxon>Alveolata</taxon>
        <taxon>Dinophyceae</taxon>
        <taxon>Prorocentrales</taxon>
        <taxon>Prorocentraceae</taxon>
        <taxon>Prorocentrum</taxon>
    </lineage>
</organism>
<reference evidence="2" key="1">
    <citation type="submission" date="2023-10" db="EMBL/GenBank/DDBJ databases">
        <authorList>
            <person name="Chen Y."/>
            <person name="Shah S."/>
            <person name="Dougan E. K."/>
            <person name="Thang M."/>
            <person name="Chan C."/>
        </authorList>
    </citation>
    <scope>NUCLEOTIDE SEQUENCE [LARGE SCALE GENOMIC DNA]</scope>
</reference>
<name>A0ABN9XYT0_9DINO</name>